<feature type="signal peptide" evidence="13">
    <location>
        <begin position="1"/>
        <end position="23"/>
    </location>
</feature>
<dbReference type="OrthoDB" id="9760333at2"/>
<evidence type="ECO:0000313" key="16">
    <source>
        <dbReference type="EMBL" id="ADL02143.1"/>
    </source>
</evidence>
<dbReference type="PANTHER" id="PTHR32552:SF81">
    <property type="entry name" value="TONB-DEPENDENT OUTER MEMBRANE RECEPTOR"/>
    <property type="match status" value="1"/>
</dbReference>
<proteinExistence type="inferred from homology"/>
<dbReference type="InterPro" id="IPR000531">
    <property type="entry name" value="Beta-barrel_TonB"/>
</dbReference>
<evidence type="ECO:0000256" key="3">
    <source>
        <dbReference type="ARBA" id="ARBA00022452"/>
    </source>
</evidence>
<dbReference type="CDD" id="cd01347">
    <property type="entry name" value="ligand_gated_channel"/>
    <property type="match status" value="1"/>
</dbReference>
<dbReference type="InterPro" id="IPR036942">
    <property type="entry name" value="Beta-barrel_TonB_sf"/>
</dbReference>
<keyword evidence="13" id="KW-0732">Signal</keyword>
<feature type="chain" id="PRO_5003127023" evidence="13">
    <location>
        <begin position="24"/>
        <end position="702"/>
    </location>
</feature>
<keyword evidence="9 11" id="KW-0472">Membrane</keyword>
<keyword evidence="5 11" id="KW-0812">Transmembrane</keyword>
<sequence length="702" mass="75439">MRFITILAAGVGLAAMSSGIASAQTATQAPATATDPASSVDDIIVTARKRSERLIDVPVAVTAVTAETLESRQFTSIRDIAAITPGLNINSDAAGRAFISIRGIGTTLLDTVQPGVGIFVDGVYQQNTSYLNSPTLAVEQIEVLRGPQSTLFGQNTLGGAINVTTKQPSDELEGKLTATYARPDNYYIVGATVAGPIVPGVLAGRLSLGTQSRDGFIDNSLLNFDDANRLEQNTIRGALRWQAGPAVINLNAYYDEVNGTNPLYAVTTGPTVYVDDAQTNFRSIANYEYSGVNGRVQMPLNAQHDLTVIASSDKRDSDSDSDGDFQPINLFRSTGESTLETKSVEARIDSRWSDDITSVFGVFKSNQTQDQISATLVVPANLTVPAFANSDADIWAVFGTAFWNIQPDLELTVGLRYDHQQIDFQSARNSTYEADEVQPRIALRKRLDDNHMIYASIARGFRGGGTNGPGAPNLTYDGDSVWTYEVGTKLSTDDRRVSLQGAVFYNDYKDIIAANSLAPSTTGAGIVGINLNTGDARSYGVEAEVTAQLSDAWTIRASGLLQNARITDDTRYRQTTGRLLPTDRIPFQPDWTLSLQSDYVVPLGRGDLTFSGGIVGKGDRIGAGLSSTFAPELDSYFLANATISYRVEGLEFAVFSNNLFDEEFYESYIDSSTLTAAGLPALGNLGQIGDGRRVGVRVGYSF</sequence>
<dbReference type="HOGENOM" id="CLU_008287_15_0_5"/>
<dbReference type="InParanoid" id="D9QMY7"/>
<organism evidence="16 17">
    <name type="scientific">Brevundimonas subvibrioides (strain ATCC 15264 / DSM 4735 / LMG 14903 / NBRC 16000 / CB 81)</name>
    <name type="common">Caulobacter subvibrioides</name>
    <dbReference type="NCBI Taxonomy" id="633149"/>
    <lineage>
        <taxon>Bacteria</taxon>
        <taxon>Pseudomonadati</taxon>
        <taxon>Pseudomonadota</taxon>
        <taxon>Alphaproteobacteria</taxon>
        <taxon>Caulobacterales</taxon>
        <taxon>Caulobacteraceae</taxon>
        <taxon>Brevundimonas</taxon>
    </lineage>
</organism>
<dbReference type="Pfam" id="PF07715">
    <property type="entry name" value="Plug"/>
    <property type="match status" value="1"/>
</dbReference>
<name>D9QMY7_BRESC</name>
<dbReference type="KEGG" id="bsb:Bresu_2836"/>
<dbReference type="SUPFAM" id="SSF56935">
    <property type="entry name" value="Porins"/>
    <property type="match status" value="1"/>
</dbReference>
<evidence type="ECO:0000256" key="1">
    <source>
        <dbReference type="ARBA" id="ARBA00004571"/>
    </source>
</evidence>
<evidence type="ECO:0000256" key="13">
    <source>
        <dbReference type="SAM" id="SignalP"/>
    </source>
</evidence>
<evidence type="ECO:0000259" key="14">
    <source>
        <dbReference type="Pfam" id="PF00593"/>
    </source>
</evidence>
<dbReference type="Gene3D" id="2.40.170.20">
    <property type="entry name" value="TonB-dependent receptor, beta-barrel domain"/>
    <property type="match status" value="1"/>
</dbReference>
<reference evidence="17" key="1">
    <citation type="journal article" date="2011" name="J. Bacteriol.">
        <title>Genome sequences of eight morphologically diverse alphaproteobacteria.</title>
        <authorList>
            <consortium name="US DOE Joint Genome Institute"/>
            <person name="Brown P.J."/>
            <person name="Kysela D.T."/>
            <person name="Buechlein A."/>
            <person name="Hemmerich C."/>
            <person name="Brun Y.V."/>
        </authorList>
    </citation>
    <scope>NUCLEOTIDE SEQUENCE [LARGE SCALE GENOMIC DNA]</scope>
    <source>
        <strain evidence="17">ATCC 15264 / DSM 4735 / LMG 14903 / NBRC 16000 / CB 81</strain>
    </source>
</reference>
<evidence type="ECO:0000256" key="11">
    <source>
        <dbReference type="PROSITE-ProRule" id="PRU01360"/>
    </source>
</evidence>
<dbReference type="Proteomes" id="UP000002696">
    <property type="component" value="Chromosome"/>
</dbReference>
<accession>D9QMY7</accession>
<evidence type="ECO:0000256" key="12">
    <source>
        <dbReference type="RuleBase" id="RU003357"/>
    </source>
</evidence>
<comment type="subcellular location">
    <subcellularLocation>
        <location evidence="1 11">Cell outer membrane</location>
        <topology evidence="1 11">Multi-pass membrane protein</topology>
    </subcellularLocation>
</comment>
<evidence type="ECO:0000256" key="7">
    <source>
        <dbReference type="ARBA" id="ARBA00023065"/>
    </source>
</evidence>
<evidence type="ECO:0000256" key="4">
    <source>
        <dbReference type="ARBA" id="ARBA00022496"/>
    </source>
</evidence>
<dbReference type="GO" id="GO:0009279">
    <property type="term" value="C:cell outer membrane"/>
    <property type="evidence" value="ECO:0007669"/>
    <property type="project" value="UniProtKB-SubCell"/>
</dbReference>
<keyword evidence="7" id="KW-0406">Ion transport</keyword>
<feature type="domain" description="TonB-dependent receptor-like beta-barrel" evidence="14">
    <location>
        <begin position="221"/>
        <end position="657"/>
    </location>
</feature>
<evidence type="ECO:0000256" key="8">
    <source>
        <dbReference type="ARBA" id="ARBA00023077"/>
    </source>
</evidence>
<dbReference type="EMBL" id="CP002102">
    <property type="protein sequence ID" value="ADL02143.1"/>
    <property type="molecule type" value="Genomic_DNA"/>
</dbReference>
<dbReference type="InterPro" id="IPR012910">
    <property type="entry name" value="Plug_dom"/>
</dbReference>
<evidence type="ECO:0000259" key="15">
    <source>
        <dbReference type="Pfam" id="PF07715"/>
    </source>
</evidence>
<dbReference type="Pfam" id="PF00593">
    <property type="entry name" value="TonB_dep_Rec_b-barrel"/>
    <property type="match status" value="1"/>
</dbReference>
<keyword evidence="2 11" id="KW-0813">Transport</keyword>
<keyword evidence="8 12" id="KW-0798">TonB box</keyword>
<keyword evidence="3 11" id="KW-1134">Transmembrane beta strand</keyword>
<keyword evidence="6" id="KW-0408">Iron</keyword>
<evidence type="ECO:0000313" key="17">
    <source>
        <dbReference type="Proteomes" id="UP000002696"/>
    </source>
</evidence>
<evidence type="ECO:0000256" key="2">
    <source>
        <dbReference type="ARBA" id="ARBA00022448"/>
    </source>
</evidence>
<dbReference type="BioCyc" id="BSUB633149:G1GM8-2849-MONOMER"/>
<dbReference type="GO" id="GO:0006826">
    <property type="term" value="P:iron ion transport"/>
    <property type="evidence" value="ECO:0007669"/>
    <property type="project" value="UniProtKB-KW"/>
</dbReference>
<keyword evidence="17" id="KW-1185">Reference proteome</keyword>
<keyword evidence="4" id="KW-0410">Iron transport</keyword>
<dbReference type="AlphaFoldDB" id="D9QMY7"/>
<dbReference type="STRING" id="633149.Bresu_2836"/>
<comment type="similarity">
    <text evidence="11 12">Belongs to the TonB-dependent receptor family.</text>
</comment>
<evidence type="ECO:0000256" key="5">
    <source>
        <dbReference type="ARBA" id="ARBA00022692"/>
    </source>
</evidence>
<evidence type="ECO:0000256" key="9">
    <source>
        <dbReference type="ARBA" id="ARBA00023136"/>
    </source>
</evidence>
<dbReference type="eggNOG" id="COG4771">
    <property type="taxonomic scope" value="Bacteria"/>
</dbReference>
<keyword evidence="16" id="KW-0675">Receptor</keyword>
<evidence type="ECO:0000256" key="6">
    <source>
        <dbReference type="ARBA" id="ARBA00023004"/>
    </source>
</evidence>
<dbReference type="PROSITE" id="PS52016">
    <property type="entry name" value="TONB_DEPENDENT_REC_3"/>
    <property type="match status" value="1"/>
</dbReference>
<protein>
    <submittedName>
        <fullName evidence="16">TonB-dependent receptor</fullName>
    </submittedName>
</protein>
<keyword evidence="10 11" id="KW-0998">Cell outer membrane</keyword>
<dbReference type="PANTHER" id="PTHR32552">
    <property type="entry name" value="FERRICHROME IRON RECEPTOR-RELATED"/>
    <property type="match status" value="1"/>
</dbReference>
<dbReference type="RefSeq" id="WP_013270244.1">
    <property type="nucleotide sequence ID" value="NC_014375.1"/>
</dbReference>
<dbReference type="InterPro" id="IPR039426">
    <property type="entry name" value="TonB-dep_rcpt-like"/>
</dbReference>
<evidence type="ECO:0000256" key="10">
    <source>
        <dbReference type="ARBA" id="ARBA00023237"/>
    </source>
</evidence>
<feature type="domain" description="TonB-dependent receptor plug" evidence="15">
    <location>
        <begin position="54"/>
        <end position="160"/>
    </location>
</feature>
<gene>
    <name evidence="16" type="ordered locus">Bresu_2836</name>
</gene>